<keyword evidence="7" id="KW-1185">Reference proteome</keyword>
<protein>
    <submittedName>
        <fullName evidence="6">LysR family transcriptional regulator</fullName>
    </submittedName>
</protein>
<dbReference type="InterPro" id="IPR036388">
    <property type="entry name" value="WH-like_DNA-bd_sf"/>
</dbReference>
<evidence type="ECO:0000313" key="7">
    <source>
        <dbReference type="Proteomes" id="UP000676246"/>
    </source>
</evidence>
<comment type="similarity">
    <text evidence="1">Belongs to the LysR transcriptional regulatory family.</text>
</comment>
<dbReference type="Pfam" id="PF00126">
    <property type="entry name" value="HTH_1"/>
    <property type="match status" value="1"/>
</dbReference>
<evidence type="ECO:0000256" key="1">
    <source>
        <dbReference type="ARBA" id="ARBA00009437"/>
    </source>
</evidence>
<gene>
    <name evidence="6" type="ORF">KAK03_05550</name>
</gene>
<reference evidence="6 7" key="1">
    <citation type="submission" date="2021-04" db="EMBL/GenBank/DDBJ databases">
        <title>The genome sequence of Ideonella sp. 3Y2.</title>
        <authorList>
            <person name="Liu Y."/>
        </authorList>
    </citation>
    <scope>NUCLEOTIDE SEQUENCE [LARGE SCALE GENOMIC DNA]</scope>
    <source>
        <strain evidence="6 7">3Y2</strain>
    </source>
</reference>
<dbReference type="GO" id="GO:0003700">
    <property type="term" value="F:DNA-binding transcription factor activity"/>
    <property type="evidence" value="ECO:0007669"/>
    <property type="project" value="InterPro"/>
</dbReference>
<dbReference type="Gene3D" id="1.10.10.10">
    <property type="entry name" value="Winged helix-like DNA-binding domain superfamily/Winged helix DNA-binding domain"/>
    <property type="match status" value="1"/>
</dbReference>
<dbReference type="PANTHER" id="PTHR30537:SF79">
    <property type="entry name" value="TRANSCRIPTIONAL REGULATOR-RELATED"/>
    <property type="match status" value="1"/>
</dbReference>
<dbReference type="SUPFAM" id="SSF53850">
    <property type="entry name" value="Periplasmic binding protein-like II"/>
    <property type="match status" value="1"/>
</dbReference>
<evidence type="ECO:0000256" key="4">
    <source>
        <dbReference type="ARBA" id="ARBA00023163"/>
    </source>
</evidence>
<sequence length="300" mass="32195">MADDLRLPSIDALRAFEAAARLGTFERAADELSVTASAIGKRIASLEDLLGTPLLLRGPKALSLSAVGKEYLEQVRAALTLLSAVPLHRRSAQRRQKVRLSSPPTFAREVLVPALPDFTSVHDDIELEITLTVPYLEGPLSDPDLEVRYLATDEGELLMHDPVLPLVSPALLADSAASIELLRTLPMLRTPAEPWLPWFRAQGLDWPEPDRGPRLVDLGMTLEAAACGQGVALARPSIARAWLRAGRLQPLLGAGRTPGSVSAFAYRLARCNEDAAVLLVADWVSRAAADAVAQGAALTS</sequence>
<dbReference type="EMBL" id="JAGQDD010000002">
    <property type="protein sequence ID" value="MBQ0929946.1"/>
    <property type="molecule type" value="Genomic_DNA"/>
</dbReference>
<dbReference type="SUPFAM" id="SSF46785">
    <property type="entry name" value="Winged helix' DNA-binding domain"/>
    <property type="match status" value="1"/>
</dbReference>
<keyword evidence="2" id="KW-0805">Transcription regulation</keyword>
<dbReference type="PROSITE" id="PS50931">
    <property type="entry name" value="HTH_LYSR"/>
    <property type="match status" value="1"/>
</dbReference>
<dbReference type="Proteomes" id="UP000676246">
    <property type="component" value="Unassembled WGS sequence"/>
</dbReference>
<evidence type="ECO:0000256" key="2">
    <source>
        <dbReference type="ARBA" id="ARBA00023015"/>
    </source>
</evidence>
<comment type="caution">
    <text evidence="6">The sequence shown here is derived from an EMBL/GenBank/DDBJ whole genome shotgun (WGS) entry which is preliminary data.</text>
</comment>
<dbReference type="InterPro" id="IPR005119">
    <property type="entry name" value="LysR_subst-bd"/>
</dbReference>
<accession>A0A940Y769</accession>
<dbReference type="AlphaFoldDB" id="A0A940Y769"/>
<keyword evidence="3" id="KW-0238">DNA-binding</keyword>
<dbReference type="GO" id="GO:0006351">
    <property type="term" value="P:DNA-templated transcription"/>
    <property type="evidence" value="ECO:0007669"/>
    <property type="project" value="TreeGrafter"/>
</dbReference>
<keyword evidence="4" id="KW-0804">Transcription</keyword>
<dbReference type="Gene3D" id="3.40.190.10">
    <property type="entry name" value="Periplasmic binding protein-like II"/>
    <property type="match status" value="2"/>
</dbReference>
<proteinExistence type="inferred from homology"/>
<organism evidence="6 7">
    <name type="scientific">Ideonella alba</name>
    <dbReference type="NCBI Taxonomy" id="2824118"/>
    <lineage>
        <taxon>Bacteria</taxon>
        <taxon>Pseudomonadati</taxon>
        <taxon>Pseudomonadota</taxon>
        <taxon>Betaproteobacteria</taxon>
        <taxon>Burkholderiales</taxon>
        <taxon>Sphaerotilaceae</taxon>
        <taxon>Ideonella</taxon>
    </lineage>
</organism>
<evidence type="ECO:0000256" key="3">
    <source>
        <dbReference type="ARBA" id="ARBA00023125"/>
    </source>
</evidence>
<feature type="domain" description="HTH lysR-type" evidence="5">
    <location>
        <begin position="8"/>
        <end position="65"/>
    </location>
</feature>
<evidence type="ECO:0000313" key="6">
    <source>
        <dbReference type="EMBL" id="MBQ0929946.1"/>
    </source>
</evidence>
<dbReference type="InterPro" id="IPR036390">
    <property type="entry name" value="WH_DNA-bd_sf"/>
</dbReference>
<evidence type="ECO:0000259" key="5">
    <source>
        <dbReference type="PROSITE" id="PS50931"/>
    </source>
</evidence>
<dbReference type="GO" id="GO:0043565">
    <property type="term" value="F:sequence-specific DNA binding"/>
    <property type="evidence" value="ECO:0007669"/>
    <property type="project" value="TreeGrafter"/>
</dbReference>
<dbReference type="Pfam" id="PF03466">
    <property type="entry name" value="LysR_substrate"/>
    <property type="match status" value="1"/>
</dbReference>
<dbReference type="RefSeq" id="WP_210852184.1">
    <property type="nucleotide sequence ID" value="NZ_JAGQDD010000002.1"/>
</dbReference>
<dbReference type="InterPro" id="IPR058163">
    <property type="entry name" value="LysR-type_TF_proteobact-type"/>
</dbReference>
<dbReference type="PANTHER" id="PTHR30537">
    <property type="entry name" value="HTH-TYPE TRANSCRIPTIONAL REGULATOR"/>
    <property type="match status" value="1"/>
</dbReference>
<name>A0A940Y769_9BURK</name>
<dbReference type="InterPro" id="IPR000847">
    <property type="entry name" value="LysR_HTH_N"/>
</dbReference>